<dbReference type="Pfam" id="PF13262">
    <property type="entry name" value="DUF4054"/>
    <property type="match status" value="1"/>
</dbReference>
<evidence type="ECO:0008006" key="3">
    <source>
        <dbReference type="Google" id="ProtNLM"/>
    </source>
</evidence>
<protein>
    <recommendedName>
        <fullName evidence="3">DUF4054 domain-containing protein</fullName>
    </recommendedName>
</protein>
<keyword evidence="2" id="KW-1185">Reference proteome</keyword>
<sequence length="135" mass="15108">MPRNSLLPTSDQFRASFPEFTDETRYTNTSINFYLSMADDLLDQDRFGDKFIYLAELMTAHYVELRGKRTASAALGGVNTSGGGVATSKSVDKVSVSYDVSGIINPDAGFWNNTDYGREFFWWWSMFGAGGRQIL</sequence>
<evidence type="ECO:0000313" key="1">
    <source>
        <dbReference type="EMBL" id="CNE46620.1"/>
    </source>
</evidence>
<accession>A0ABM9S8K2</accession>
<evidence type="ECO:0000313" key="2">
    <source>
        <dbReference type="Proteomes" id="UP000041601"/>
    </source>
</evidence>
<dbReference type="Proteomes" id="UP000041601">
    <property type="component" value="Unassembled WGS sequence"/>
</dbReference>
<gene>
    <name evidence="1" type="ORF">ERS137959_03851</name>
</gene>
<organism evidence="1 2">
    <name type="scientific">Yersinia enterocolitica</name>
    <dbReference type="NCBI Taxonomy" id="630"/>
    <lineage>
        <taxon>Bacteria</taxon>
        <taxon>Pseudomonadati</taxon>
        <taxon>Pseudomonadota</taxon>
        <taxon>Gammaproteobacteria</taxon>
        <taxon>Enterobacterales</taxon>
        <taxon>Yersiniaceae</taxon>
        <taxon>Yersinia</taxon>
    </lineage>
</organism>
<dbReference type="EMBL" id="CPXJ01000060">
    <property type="protein sequence ID" value="CNE46620.1"/>
    <property type="molecule type" value="Genomic_DNA"/>
</dbReference>
<comment type="caution">
    <text evidence="1">The sequence shown here is derived from an EMBL/GenBank/DDBJ whole genome shotgun (WGS) entry which is preliminary data.</text>
</comment>
<dbReference type="RefSeq" id="WP_050156708.1">
    <property type="nucleotide sequence ID" value="NZ_CPXJ01000060.1"/>
</dbReference>
<name>A0ABM9S8K2_YEREN</name>
<reference evidence="1 2" key="1">
    <citation type="submission" date="2015-03" db="EMBL/GenBank/DDBJ databases">
        <authorList>
            <consortium name="Pathogen Informatics"/>
            <person name="Murphy D."/>
        </authorList>
    </citation>
    <scope>NUCLEOTIDE SEQUENCE [LARGE SCALE GENOMIC DNA]</scope>
    <source>
        <strain evidence="1 2">IP05342</strain>
    </source>
</reference>
<dbReference type="InterPro" id="IPR025127">
    <property type="entry name" value="DUF4054"/>
</dbReference>
<proteinExistence type="predicted"/>